<feature type="region of interest" description="Disordered" evidence="1">
    <location>
        <begin position="33"/>
        <end position="66"/>
    </location>
</feature>
<dbReference type="AlphaFoldDB" id="A0A5M3WB93"/>
<organism evidence="2 3">
    <name type="scientific">Acrocarpospora corrugata</name>
    <dbReference type="NCBI Taxonomy" id="35763"/>
    <lineage>
        <taxon>Bacteria</taxon>
        <taxon>Bacillati</taxon>
        <taxon>Actinomycetota</taxon>
        <taxon>Actinomycetes</taxon>
        <taxon>Streptosporangiales</taxon>
        <taxon>Streptosporangiaceae</taxon>
        <taxon>Acrocarpospora</taxon>
    </lineage>
</organism>
<evidence type="ECO:0000313" key="3">
    <source>
        <dbReference type="Proteomes" id="UP000334990"/>
    </source>
</evidence>
<name>A0A5M3WB93_9ACTN</name>
<evidence type="ECO:0000256" key="1">
    <source>
        <dbReference type="SAM" id="MobiDB-lite"/>
    </source>
</evidence>
<gene>
    <name evidence="2" type="ORF">Acor_81550</name>
</gene>
<reference evidence="2 3" key="1">
    <citation type="submission" date="2019-10" db="EMBL/GenBank/DDBJ databases">
        <title>Whole genome shotgun sequence of Acrocarpospora corrugata NBRC 13972.</title>
        <authorList>
            <person name="Ichikawa N."/>
            <person name="Kimura A."/>
            <person name="Kitahashi Y."/>
            <person name="Komaki H."/>
            <person name="Oguchi A."/>
        </authorList>
    </citation>
    <scope>NUCLEOTIDE SEQUENCE [LARGE SCALE GENOMIC DNA]</scope>
    <source>
        <strain evidence="2 3">NBRC 13972</strain>
    </source>
</reference>
<keyword evidence="3" id="KW-1185">Reference proteome</keyword>
<evidence type="ECO:0000313" key="2">
    <source>
        <dbReference type="EMBL" id="GES06086.1"/>
    </source>
</evidence>
<sequence>MMTYLDGGPPETRADWRRVAGTLRELHRLTRGWPQRPGWRSSTDLLRAETGTRIPSPGHDSEQDLRLDDTLDLDPGQVREKGAQTTIFTLVASWPTTAGVTGQLRSRNVGQIPNRTVLATSS</sequence>
<protein>
    <submittedName>
        <fullName evidence="2">Uncharacterized protein</fullName>
    </submittedName>
</protein>
<proteinExistence type="predicted"/>
<accession>A0A5M3WB93</accession>
<comment type="caution">
    <text evidence="2">The sequence shown here is derived from an EMBL/GenBank/DDBJ whole genome shotgun (WGS) entry which is preliminary data.</text>
</comment>
<dbReference type="EMBL" id="BLAD01000128">
    <property type="protein sequence ID" value="GES06086.1"/>
    <property type="molecule type" value="Genomic_DNA"/>
</dbReference>
<dbReference type="Proteomes" id="UP000334990">
    <property type="component" value="Unassembled WGS sequence"/>
</dbReference>